<dbReference type="Gene3D" id="3.40.250.10">
    <property type="entry name" value="Rhodanese-like domain"/>
    <property type="match status" value="1"/>
</dbReference>
<dbReference type="Pfam" id="PF00581">
    <property type="entry name" value="Rhodanese"/>
    <property type="match status" value="1"/>
</dbReference>
<feature type="domain" description="Rhodanese" evidence="2">
    <location>
        <begin position="81"/>
        <end position="183"/>
    </location>
</feature>
<sequence>MSAIGGLRLKEIIPRILLYRNAATRDFSCACRQSLLLAKNPAKTSSTYLIFSRQRDPVFRTCSTATNVDVSYEKLKQLLAARDGVVVIDVREPWELREYGQIPGSVNVPLGQVDQALKLDPKEFKEKYGSAMPSQSENIIFSCLAGVRSKKALDIAVSLGYSNVQHYPGGWEEWVKNELLHRKN</sequence>
<dbReference type="GeneID" id="102691854"/>
<proteinExistence type="predicted"/>
<dbReference type="PANTHER" id="PTHR44086:SF10">
    <property type="entry name" value="THIOSULFATE SULFURTRANSFERASE_RHODANESE-LIKE DOMAIN-CONTAINING PROTEIN 3"/>
    <property type="match status" value="1"/>
</dbReference>
<dbReference type="OMA" id="QEWAEHQ"/>
<organism evidence="3 4">
    <name type="scientific">Lepisosteus oculatus</name>
    <name type="common">Spotted gar</name>
    <dbReference type="NCBI Taxonomy" id="7918"/>
    <lineage>
        <taxon>Eukaryota</taxon>
        <taxon>Metazoa</taxon>
        <taxon>Chordata</taxon>
        <taxon>Craniata</taxon>
        <taxon>Vertebrata</taxon>
        <taxon>Euteleostomi</taxon>
        <taxon>Actinopterygii</taxon>
        <taxon>Neopterygii</taxon>
        <taxon>Holostei</taxon>
        <taxon>Semionotiformes</taxon>
        <taxon>Lepisosteidae</taxon>
        <taxon>Lepisosteus</taxon>
    </lineage>
</organism>
<dbReference type="PROSITE" id="PS00683">
    <property type="entry name" value="RHODANESE_2"/>
    <property type="match status" value="1"/>
</dbReference>
<dbReference type="GeneTree" id="ENSGT00940000163155"/>
<evidence type="ECO:0000313" key="4">
    <source>
        <dbReference type="Proteomes" id="UP000018468"/>
    </source>
</evidence>
<dbReference type="SUPFAM" id="SSF52821">
    <property type="entry name" value="Rhodanese/Cell cycle control phosphatase"/>
    <property type="match status" value="1"/>
</dbReference>
<dbReference type="PROSITE" id="PS50206">
    <property type="entry name" value="RHODANESE_3"/>
    <property type="match status" value="1"/>
</dbReference>
<dbReference type="KEGG" id="loc:102691854"/>
<evidence type="ECO:0000259" key="2">
    <source>
        <dbReference type="PROSITE" id="PS50206"/>
    </source>
</evidence>
<evidence type="ECO:0000313" key="3">
    <source>
        <dbReference type="Ensembl" id="ENSLOCP00000021116.1"/>
    </source>
</evidence>
<dbReference type="InterPro" id="IPR001763">
    <property type="entry name" value="Rhodanese-like_dom"/>
</dbReference>
<dbReference type="HOGENOM" id="CLU_089574_0_0_1"/>
<dbReference type="GO" id="GO:0004792">
    <property type="term" value="F:thiosulfate-cyanide sulfurtransferase activity"/>
    <property type="evidence" value="ECO:0007669"/>
    <property type="project" value="InterPro"/>
</dbReference>
<dbReference type="InterPro" id="IPR001307">
    <property type="entry name" value="Thiosulphate_STrfase_CS"/>
</dbReference>
<dbReference type="Proteomes" id="UP000018468">
    <property type="component" value="Linkage group LG1"/>
</dbReference>
<dbReference type="STRING" id="7918.ENSLOCP00000021116"/>
<protein>
    <recommendedName>
        <fullName evidence="1">Sulfurtransferase</fullName>
    </recommendedName>
</protein>
<dbReference type="Bgee" id="ENSLOCG00000017087">
    <property type="expression patterns" value="Expressed in intestine and 13 other cell types or tissues"/>
</dbReference>
<reference evidence="3" key="2">
    <citation type="submission" date="2025-08" db="UniProtKB">
        <authorList>
            <consortium name="Ensembl"/>
        </authorList>
    </citation>
    <scope>IDENTIFICATION</scope>
</reference>
<accession>W5NKF7</accession>
<dbReference type="RefSeq" id="XP_006626376.1">
    <property type="nucleotide sequence ID" value="XM_006626313.3"/>
</dbReference>
<reference evidence="4" key="1">
    <citation type="submission" date="2011-12" db="EMBL/GenBank/DDBJ databases">
        <title>The Draft Genome of Lepisosteus oculatus.</title>
        <authorList>
            <consortium name="The Broad Institute Genome Assembly &amp; Analysis Group"/>
            <consortium name="Computational R&amp;D Group"/>
            <consortium name="and Sequencing Platform"/>
            <person name="Di Palma F."/>
            <person name="Alfoldi J."/>
            <person name="Johnson J."/>
            <person name="Berlin A."/>
            <person name="Gnerre S."/>
            <person name="Jaffe D."/>
            <person name="MacCallum I."/>
            <person name="Young S."/>
            <person name="Walker B.J."/>
            <person name="Lander E.S."/>
            <person name="Lindblad-Toh K."/>
        </authorList>
    </citation>
    <scope>NUCLEOTIDE SEQUENCE [LARGE SCALE GENOMIC DNA]</scope>
</reference>
<dbReference type="FunCoup" id="W5NKF7">
    <property type="interactions" value="56"/>
</dbReference>
<dbReference type="InterPro" id="IPR036873">
    <property type="entry name" value="Rhodanese-like_dom_sf"/>
</dbReference>
<dbReference type="PANTHER" id="PTHR44086">
    <property type="entry name" value="THIOSULFATE SULFURTRANSFERASE RDL2, MITOCHONDRIAL-RELATED"/>
    <property type="match status" value="1"/>
</dbReference>
<dbReference type="eggNOG" id="KOG1530">
    <property type="taxonomic scope" value="Eukaryota"/>
</dbReference>
<dbReference type="Ensembl" id="ENSLOCT00000021152.1">
    <property type="protein sequence ID" value="ENSLOCP00000021116.1"/>
    <property type="gene ID" value="ENSLOCG00000017087.1"/>
</dbReference>
<keyword evidence="1" id="KW-0808">Transferase</keyword>
<dbReference type="OrthoDB" id="566238at2759"/>
<name>W5NKF7_LEPOC</name>
<dbReference type="SMART" id="SM00450">
    <property type="entry name" value="RHOD"/>
    <property type="match status" value="1"/>
</dbReference>
<dbReference type="InParanoid" id="W5NKF7"/>
<reference evidence="3" key="3">
    <citation type="submission" date="2025-09" db="UniProtKB">
        <authorList>
            <consortium name="Ensembl"/>
        </authorList>
    </citation>
    <scope>IDENTIFICATION</scope>
</reference>
<evidence type="ECO:0000256" key="1">
    <source>
        <dbReference type="RuleBase" id="RU000507"/>
    </source>
</evidence>
<dbReference type="EMBL" id="AHAT01026706">
    <property type="status" value="NOT_ANNOTATED_CDS"/>
    <property type="molecule type" value="Genomic_DNA"/>
</dbReference>
<dbReference type="CDD" id="cd01519">
    <property type="entry name" value="RHOD_HSP67B2"/>
    <property type="match status" value="1"/>
</dbReference>
<dbReference type="AlphaFoldDB" id="W5NKF7"/>
<keyword evidence="4" id="KW-1185">Reference proteome</keyword>
<dbReference type="CTD" id="100130890"/>